<name>A0A1B6BY88_9HEMI</name>
<feature type="region of interest" description="Disordered" evidence="1">
    <location>
        <begin position="70"/>
        <end position="124"/>
    </location>
</feature>
<dbReference type="AlphaFoldDB" id="A0A1B6BY88"/>
<organism evidence="2">
    <name type="scientific">Clastoptera arizonana</name>
    <name type="common">Arizona spittle bug</name>
    <dbReference type="NCBI Taxonomy" id="38151"/>
    <lineage>
        <taxon>Eukaryota</taxon>
        <taxon>Metazoa</taxon>
        <taxon>Ecdysozoa</taxon>
        <taxon>Arthropoda</taxon>
        <taxon>Hexapoda</taxon>
        <taxon>Insecta</taxon>
        <taxon>Pterygota</taxon>
        <taxon>Neoptera</taxon>
        <taxon>Paraneoptera</taxon>
        <taxon>Hemiptera</taxon>
        <taxon>Auchenorrhyncha</taxon>
        <taxon>Cercopoidea</taxon>
        <taxon>Clastopteridae</taxon>
        <taxon>Clastoptera</taxon>
    </lineage>
</organism>
<gene>
    <name evidence="2" type="ORF">g.5309</name>
</gene>
<evidence type="ECO:0000256" key="1">
    <source>
        <dbReference type="SAM" id="MobiDB-lite"/>
    </source>
</evidence>
<reference evidence="2" key="1">
    <citation type="submission" date="2015-12" db="EMBL/GenBank/DDBJ databases">
        <title>De novo transcriptome assembly of four potential Pierce s Disease insect vectors from Arizona vineyards.</title>
        <authorList>
            <person name="Tassone E.E."/>
        </authorList>
    </citation>
    <scope>NUCLEOTIDE SEQUENCE</scope>
</reference>
<accession>A0A1B6BY88</accession>
<proteinExistence type="predicted"/>
<sequence length="164" mass="18212">FYQPNIPQYSATSVPSRSAIYVQSSGRTNQEYVQYQEPEVLIPTPQGHRPLTQVELNALVQSGFSVSPLALQKDPLETSPTTSSPKPELFRSSGGKRQSGYDDKSSKSIPKRVPRPVPLTEDERKLLAEQGIRNLYRVETAESQDAPVTYVLALDNSYSNSKRG</sequence>
<dbReference type="EMBL" id="GEDC01031363">
    <property type="protein sequence ID" value="JAS05935.1"/>
    <property type="molecule type" value="Transcribed_RNA"/>
</dbReference>
<protein>
    <submittedName>
        <fullName evidence="2">Uncharacterized protein</fullName>
    </submittedName>
</protein>
<feature type="non-terminal residue" evidence="2">
    <location>
        <position position="1"/>
    </location>
</feature>
<evidence type="ECO:0000313" key="2">
    <source>
        <dbReference type="EMBL" id="JAS05935.1"/>
    </source>
</evidence>